<evidence type="ECO:0000313" key="2">
    <source>
        <dbReference type="EMBL" id="XBO39391.1"/>
    </source>
</evidence>
<evidence type="ECO:0000259" key="1">
    <source>
        <dbReference type="Pfam" id="PF04909"/>
    </source>
</evidence>
<name>A0AAU7JG91_9HYPH</name>
<dbReference type="PANTHER" id="PTHR35563:SF2">
    <property type="entry name" value="BARREL METAL-DEPENDENT HYDROLASE, PUTATIVE (AFU_ORTHOLOGUE AFUA_1G16240)-RELATED"/>
    <property type="match status" value="1"/>
</dbReference>
<dbReference type="PANTHER" id="PTHR35563">
    <property type="entry name" value="BARREL METAL-DEPENDENT HYDROLASE, PUTATIVE (AFU_ORTHOLOGUE AFUA_1G16240)-RELATED"/>
    <property type="match status" value="1"/>
</dbReference>
<sequence>MSQMRPALAAPPGACDCHIHIYDPAQPAVATAVTPGPAWATVEAYRRVQARLGVERCVVVQPTAYGTDNACTVAAIAELGRERTRGVAVVNAGVTRDELRRMSDAGVCGARFQMLPGGVVPWEDLAPVAARVAEFGWHVQLQMDGRLLAEREAMLRALPCRLVIDHVGKFLVPVPTDHPGVAALLRLLDAGRTWTKLSGPYETSVTGAPLFADVGAIAKAAIRAAPERMLWASNWPHVSVSAPPDDAMLLDVLLDWAPDEAVRRMILADNPAEVYGFGS</sequence>
<gene>
    <name evidence="2" type="ORF">ABEG18_00980</name>
</gene>
<dbReference type="Gene3D" id="3.20.20.140">
    <property type="entry name" value="Metal-dependent hydrolases"/>
    <property type="match status" value="1"/>
</dbReference>
<organism evidence="2">
    <name type="scientific">Alsobacter sp. KACC 23698</name>
    <dbReference type="NCBI Taxonomy" id="3149229"/>
    <lineage>
        <taxon>Bacteria</taxon>
        <taxon>Pseudomonadati</taxon>
        <taxon>Pseudomonadota</taxon>
        <taxon>Alphaproteobacteria</taxon>
        <taxon>Hyphomicrobiales</taxon>
        <taxon>Alsobacteraceae</taxon>
        <taxon>Alsobacter</taxon>
    </lineage>
</organism>
<dbReference type="InterPro" id="IPR006680">
    <property type="entry name" value="Amidohydro-rel"/>
</dbReference>
<dbReference type="AlphaFoldDB" id="A0AAU7JG91"/>
<reference evidence="2" key="1">
    <citation type="submission" date="2024-05" db="EMBL/GenBank/DDBJ databases">
        <authorList>
            <person name="Kim S."/>
            <person name="Heo J."/>
            <person name="Choi H."/>
            <person name="Choi Y."/>
            <person name="Kwon S.-W."/>
            <person name="Kim Y."/>
        </authorList>
    </citation>
    <scope>NUCLEOTIDE SEQUENCE</scope>
    <source>
        <strain evidence="2">KACC 23698</strain>
    </source>
</reference>
<proteinExistence type="predicted"/>
<dbReference type="RefSeq" id="WP_406856234.1">
    <property type="nucleotide sequence ID" value="NZ_CP157484.1"/>
</dbReference>
<dbReference type="InterPro" id="IPR032466">
    <property type="entry name" value="Metal_Hydrolase"/>
</dbReference>
<accession>A0AAU7JG91</accession>
<dbReference type="InterPro" id="IPR052358">
    <property type="entry name" value="Aro_Compnd_Degr_Hydrolases"/>
</dbReference>
<protein>
    <submittedName>
        <fullName evidence="2">Amidohydrolase family protein</fullName>
    </submittedName>
</protein>
<dbReference type="Pfam" id="PF04909">
    <property type="entry name" value="Amidohydro_2"/>
    <property type="match status" value="1"/>
</dbReference>
<dbReference type="SUPFAM" id="SSF51556">
    <property type="entry name" value="Metallo-dependent hydrolases"/>
    <property type="match status" value="1"/>
</dbReference>
<dbReference type="EMBL" id="CP157484">
    <property type="protein sequence ID" value="XBO39391.1"/>
    <property type="molecule type" value="Genomic_DNA"/>
</dbReference>
<feature type="domain" description="Amidohydrolase-related" evidence="1">
    <location>
        <begin position="15"/>
        <end position="277"/>
    </location>
</feature>
<dbReference type="GO" id="GO:0016787">
    <property type="term" value="F:hydrolase activity"/>
    <property type="evidence" value="ECO:0007669"/>
    <property type="project" value="InterPro"/>
</dbReference>